<sequence length="58" mass="6255">MTVGEPSQRTSLLLAMEVVRAAYEEGLLKHGMLPSTVAAIRSYAEGNRRTGRGARGTH</sequence>
<reference evidence="2" key="1">
    <citation type="journal article" date="2019" name="Int. J. Syst. Evol. Microbiol.">
        <title>The Global Catalogue of Microorganisms (GCM) 10K type strain sequencing project: providing services to taxonomists for standard genome sequencing and annotation.</title>
        <authorList>
            <consortium name="The Broad Institute Genomics Platform"/>
            <consortium name="The Broad Institute Genome Sequencing Center for Infectious Disease"/>
            <person name="Wu L."/>
            <person name="Ma J."/>
        </authorList>
    </citation>
    <scope>NUCLEOTIDE SEQUENCE [LARGE SCALE GENOMIC DNA]</scope>
    <source>
        <strain evidence="2">JCM 6833</strain>
    </source>
</reference>
<accession>A0ABP6C8F5</accession>
<evidence type="ECO:0000313" key="1">
    <source>
        <dbReference type="EMBL" id="GAA2605625.1"/>
    </source>
</evidence>
<evidence type="ECO:0000313" key="2">
    <source>
        <dbReference type="Proteomes" id="UP001501509"/>
    </source>
</evidence>
<dbReference type="EMBL" id="BAAATD010000005">
    <property type="protein sequence ID" value="GAA2605625.1"/>
    <property type="molecule type" value="Genomic_DNA"/>
</dbReference>
<organism evidence="1 2">
    <name type="scientific">Actinomadura fulvescens</name>
    <dbReference type="NCBI Taxonomy" id="46160"/>
    <lineage>
        <taxon>Bacteria</taxon>
        <taxon>Bacillati</taxon>
        <taxon>Actinomycetota</taxon>
        <taxon>Actinomycetes</taxon>
        <taxon>Streptosporangiales</taxon>
        <taxon>Thermomonosporaceae</taxon>
        <taxon>Actinomadura</taxon>
    </lineage>
</organism>
<gene>
    <name evidence="1" type="ORF">GCM10010411_44750</name>
</gene>
<comment type="caution">
    <text evidence="1">The sequence shown here is derived from an EMBL/GenBank/DDBJ whole genome shotgun (WGS) entry which is preliminary data.</text>
</comment>
<protein>
    <submittedName>
        <fullName evidence="1">Uncharacterized protein</fullName>
    </submittedName>
</protein>
<name>A0ABP6C8F5_9ACTN</name>
<dbReference type="Proteomes" id="UP001501509">
    <property type="component" value="Unassembled WGS sequence"/>
</dbReference>
<keyword evidence="2" id="KW-1185">Reference proteome</keyword>
<proteinExistence type="predicted"/>